<organism evidence="1 2">
    <name type="scientific">Pseudonocardia oroxyli</name>
    <dbReference type="NCBI Taxonomy" id="366584"/>
    <lineage>
        <taxon>Bacteria</taxon>
        <taxon>Bacillati</taxon>
        <taxon>Actinomycetota</taxon>
        <taxon>Actinomycetes</taxon>
        <taxon>Pseudonocardiales</taxon>
        <taxon>Pseudonocardiaceae</taxon>
        <taxon>Pseudonocardia</taxon>
    </lineage>
</organism>
<dbReference type="OrthoDB" id="1358603at2"/>
<name>A0A1G7ZTJ9_PSEOR</name>
<dbReference type="InterPro" id="IPR036102">
    <property type="entry name" value="OsmC/Ohrsf"/>
</dbReference>
<dbReference type="AlphaFoldDB" id="A0A1G7ZTJ9"/>
<gene>
    <name evidence="1" type="ORF">SAMN05216377_11940</name>
</gene>
<dbReference type="Gene3D" id="3.30.300.20">
    <property type="match status" value="1"/>
</dbReference>
<sequence>MDDGFAVEVGAGSLRGEGTTLPHRWTSGGVAVRADFTGAHLLHLAAAGCVLNDLYREAGPLGITLDGVRVTARGGFDEGWASTGIVYSVELDTAASAQEQQALVERVDEVAEIPRALRVGTRVERR</sequence>
<accession>A0A1G7ZTJ9</accession>
<dbReference type="Proteomes" id="UP000198967">
    <property type="component" value="Unassembled WGS sequence"/>
</dbReference>
<dbReference type="SUPFAM" id="SSF82784">
    <property type="entry name" value="OsmC-like"/>
    <property type="match status" value="1"/>
</dbReference>
<proteinExistence type="predicted"/>
<dbReference type="Pfam" id="PF02566">
    <property type="entry name" value="OsmC"/>
    <property type="match status" value="1"/>
</dbReference>
<evidence type="ECO:0000313" key="1">
    <source>
        <dbReference type="EMBL" id="SDH11994.1"/>
    </source>
</evidence>
<keyword evidence="2" id="KW-1185">Reference proteome</keyword>
<dbReference type="EMBL" id="FNBE01000019">
    <property type="protein sequence ID" value="SDH11994.1"/>
    <property type="molecule type" value="Genomic_DNA"/>
</dbReference>
<dbReference type="InterPro" id="IPR003718">
    <property type="entry name" value="OsmC/Ohr_fam"/>
</dbReference>
<dbReference type="InterPro" id="IPR015946">
    <property type="entry name" value="KH_dom-like_a/b"/>
</dbReference>
<evidence type="ECO:0000313" key="2">
    <source>
        <dbReference type="Proteomes" id="UP000198967"/>
    </source>
</evidence>
<reference evidence="1 2" key="1">
    <citation type="submission" date="2016-10" db="EMBL/GenBank/DDBJ databases">
        <authorList>
            <person name="de Groot N.N."/>
        </authorList>
    </citation>
    <scope>NUCLEOTIDE SEQUENCE [LARGE SCALE GENOMIC DNA]</scope>
    <source>
        <strain evidence="1 2">CGMCC 4.3143</strain>
    </source>
</reference>
<protein>
    <submittedName>
        <fullName evidence="1">OsmC-like protein</fullName>
    </submittedName>
</protein>